<dbReference type="InterPro" id="IPR024584">
    <property type="entry name" value="Tuberin_N"/>
</dbReference>
<gene>
    <name evidence="4" type="primary">TSC2</name>
    <name evidence="4" type="ORF">LPJ64_002628</name>
</gene>
<accession>A0A9W8CKC6</accession>
<dbReference type="Pfam" id="PF03542">
    <property type="entry name" value="Tuberin"/>
    <property type="match status" value="1"/>
</dbReference>
<feature type="compositionally biased region" description="Basic and acidic residues" evidence="2">
    <location>
        <begin position="1"/>
        <end position="14"/>
    </location>
</feature>
<dbReference type="GO" id="GO:0005096">
    <property type="term" value="F:GTPase activator activity"/>
    <property type="evidence" value="ECO:0007669"/>
    <property type="project" value="UniProtKB-KW"/>
</dbReference>
<feature type="region of interest" description="Disordered" evidence="2">
    <location>
        <begin position="1722"/>
        <end position="1743"/>
    </location>
</feature>
<dbReference type="Pfam" id="PF11864">
    <property type="entry name" value="DUF3384"/>
    <property type="match status" value="1"/>
</dbReference>
<dbReference type="Proteomes" id="UP001145021">
    <property type="component" value="Unassembled WGS sequence"/>
</dbReference>
<comment type="caution">
    <text evidence="4">The sequence shown here is derived from an EMBL/GenBank/DDBJ whole genome shotgun (WGS) entry which is preliminary data.</text>
</comment>
<dbReference type="Gene3D" id="3.40.50.11210">
    <property type="entry name" value="Rap/Ran-GAP"/>
    <property type="match status" value="1"/>
</dbReference>
<dbReference type="FunFam" id="3.40.50.11210:FF:000001">
    <property type="entry name" value="Ral GTPase-activating protein subunit alpha-1 isoform 1"/>
    <property type="match status" value="1"/>
</dbReference>
<evidence type="ECO:0000256" key="2">
    <source>
        <dbReference type="SAM" id="MobiDB-lite"/>
    </source>
</evidence>
<keyword evidence="5" id="KW-1185">Reference proteome</keyword>
<dbReference type="PROSITE" id="PS50085">
    <property type="entry name" value="RAPGAP"/>
    <property type="match status" value="1"/>
</dbReference>
<feature type="compositionally biased region" description="Low complexity" evidence="2">
    <location>
        <begin position="85"/>
        <end position="94"/>
    </location>
</feature>
<proteinExistence type="predicted"/>
<feature type="compositionally biased region" description="Polar residues" evidence="2">
    <location>
        <begin position="108"/>
        <end position="126"/>
    </location>
</feature>
<dbReference type="SUPFAM" id="SSF111347">
    <property type="entry name" value="Rap/Ran-GAP"/>
    <property type="match status" value="1"/>
</dbReference>
<dbReference type="Pfam" id="PF02145">
    <property type="entry name" value="Rap_GAP"/>
    <property type="match status" value="1"/>
</dbReference>
<dbReference type="GO" id="GO:0005634">
    <property type="term" value="C:nucleus"/>
    <property type="evidence" value="ECO:0007669"/>
    <property type="project" value="InterPro"/>
</dbReference>
<feature type="region of interest" description="Disordered" evidence="2">
    <location>
        <begin position="45"/>
        <end position="136"/>
    </location>
</feature>
<sequence length="1786" mass="197918">MNKSERPVDSERLPHKSKGGSSSGSGSKGGSSLAALFRNVLRSSFQADESRMPKSPVAENLTTVTDALDTSKDNVADHTHKEAAESAQSSSLASHDPPQAHKVIEKPYTTSTHSNASSMERNSITQPEEPSEEPVVEDAELLVLAFAPISDRDATLEERLSALEGMVSAMTSKQLDNIAAIWNAVSDIARILFQYSENEDEMQLLSPDKRAHSRLLILNLLAELASSKACNGSIGSDKNSIDHIHSEMLFVVSQAVEWPEIILAAKAASWVTDNAQLLGMDSQVWFERARAWVEMAVQNCYPEDAPQEPLHGPPAEPQAALTASLEFISQIVCAEYPVLDPDQISELVLSLCTKAAQTRLVQEDSMSEVTWTWTEAEHLYGVLYLLKTVITFGALSKDVLTPGIMLLCTTVNITMCKKLCCDIIYTLFTSCYMRDTLLAMNFILRRGNRLLNAMQIYGMPTMTPYQAAVNGMVYYITQVMDTGPTGLQFSLRIGNCLPVLGKAAECLHPEVLRLVFPYLCKITNDDRVDSMLSEDWEVLISIMTSTIDCRTTDKYADDLSSDGADEDGSPITLSYLYDCALKSVVTVYFRSSSKIPASSLVQLLYQLREVLCDDLAQSLLCLVDKEGLLRSGDSGQVEMLETMMHLFYFDRSRSVVLRQLMIQLCNKVFSQLAAKDLPKIVRMPIIMSLMEQLYVEDDEKIVESVLDIVQVTLKRSQDSDIFSTVLRFAAHAATEPKYIRPTQKVIFQPLQQQQQQQQQHQLQQQQQYYLNSISSTGDISPGQQSSFSIAMQTPTPPVLVGSDAASDREASYPSYHRVSQTIKCLLGVLEWRITNTDVGSGLAYVRSAPDTIELTEKLLDFVESVHTFSSVQRDILSVFLRLHADSTLKLYILNPDSDTVMDQRVSLHENVRLRIFSMSRARSDSSVTDSDNRTVASAASYMQRVPFPIERYINTLLYLFQTNTDIETYYVLCRGLSTQLGNTYLFSACEDQTHALIIYLIAFLRVVTYGQDPRMRLNAVDKTEMNLLTYGLLTGTIHYKDLIRREHKDSLIIAFSEGLIVTSGSTTMTSTPQICLHALTVTMLELPDGMMRKLPGILQQLTKIYSAAMLGVHLLEFVSSVSREHRLYASFLTEDYMTLFAVAINYIRFHNNQRRRETSLPTGGAFAAGPGDPRRLSSGPSDKNNSSSGATATASAAKTSVSDVALSQYVLIMAYQVIDVYYLSLPPATKAEIVDNLIMGLLQSNYSRSGLDEANAVCLDMILQNYNRTSDEIMSLSESYSAEDLGQAIERSWLQHSAIVTIRAQTHGPLAQIIVRSASGTTSRIVNLPAEVCEKHAERAELSLTSPPVSPATDSPNSSIGHSAMRTQTRGRSINRSRRLQSLAMPGPAGMSGEGNTLPADSVKRLLRGELIQSAATARAARLPISFGPAPCLAQEFITAYQGLQNIDPPELLPPHSEAVARSIRVFDSTITVDTHKVSVAYVGPGQTTEREILLNQQGSPAYWNFLRGLGKITRLSGMKGFSANLDTSGQDDDGRYTIRWRDLIAQLVFHVGTLMPAREDKHEQIIRKKAHMGNDYVQIVFNESGREYEFDTIPSQFNYVQIIVTPVDGSIPNRDEDAIWLSSRENDSEETQFVQLYKVKTQVHPEVPFFGPAMEPKLLTLTALPAFVRSIAIHAAILSQVFSSCKKVNSSAAEFISPWRARLRTIQRIRLYAQREKAMPLPVSSSGTAGQGNSAGSLSHAQQTNVRNSHLSDFGTIVDDPTDAITASQALGYLMKDLEFYLHRM</sequence>
<dbReference type="InterPro" id="IPR000331">
    <property type="entry name" value="Rap/Ran_GAP_dom"/>
</dbReference>
<feature type="region of interest" description="Disordered" evidence="2">
    <location>
        <begin position="1157"/>
        <end position="1192"/>
    </location>
</feature>
<evidence type="ECO:0000259" key="3">
    <source>
        <dbReference type="PROSITE" id="PS50085"/>
    </source>
</evidence>
<feature type="compositionally biased region" description="Polar residues" evidence="2">
    <location>
        <begin position="1343"/>
        <end position="1372"/>
    </location>
</feature>
<reference evidence="4" key="1">
    <citation type="submission" date="2022-07" db="EMBL/GenBank/DDBJ databases">
        <title>Phylogenomic reconstructions and comparative analyses of Kickxellomycotina fungi.</title>
        <authorList>
            <person name="Reynolds N.K."/>
            <person name="Stajich J.E."/>
            <person name="Barry K."/>
            <person name="Grigoriev I.V."/>
            <person name="Crous P."/>
            <person name="Smith M.E."/>
        </authorList>
    </citation>
    <scope>NUCLEOTIDE SEQUENCE</scope>
    <source>
        <strain evidence="4">NBRC 105413</strain>
    </source>
</reference>
<feature type="compositionally biased region" description="Basic and acidic residues" evidence="2">
    <location>
        <begin position="69"/>
        <end position="84"/>
    </location>
</feature>
<feature type="compositionally biased region" description="Polar residues" evidence="2">
    <location>
        <begin position="1724"/>
        <end position="1743"/>
    </location>
</feature>
<organism evidence="4 5">
    <name type="scientific">Coemansia asiatica</name>
    <dbReference type="NCBI Taxonomy" id="1052880"/>
    <lineage>
        <taxon>Eukaryota</taxon>
        <taxon>Fungi</taxon>
        <taxon>Fungi incertae sedis</taxon>
        <taxon>Zoopagomycota</taxon>
        <taxon>Kickxellomycotina</taxon>
        <taxon>Kickxellomycetes</taxon>
        <taxon>Kickxellales</taxon>
        <taxon>Kickxellaceae</taxon>
        <taxon>Coemansia</taxon>
    </lineage>
</organism>
<evidence type="ECO:0000256" key="1">
    <source>
        <dbReference type="ARBA" id="ARBA00022468"/>
    </source>
</evidence>
<dbReference type="GO" id="GO:0051056">
    <property type="term" value="P:regulation of small GTPase mediated signal transduction"/>
    <property type="evidence" value="ECO:0007669"/>
    <property type="project" value="InterPro"/>
</dbReference>
<keyword evidence="1" id="KW-0343">GTPase activation</keyword>
<protein>
    <submittedName>
        <fullName evidence="4">Tuberous sclerosis 2-like protein</fullName>
    </submittedName>
</protein>
<feature type="region of interest" description="Disordered" evidence="2">
    <location>
        <begin position="1"/>
        <end position="31"/>
    </location>
</feature>
<dbReference type="InterPro" id="IPR018515">
    <property type="entry name" value="Tuberin-type_domain"/>
</dbReference>
<dbReference type="PANTHER" id="PTHR10063:SF0">
    <property type="entry name" value="TUBERIN"/>
    <property type="match status" value="1"/>
</dbReference>
<feature type="compositionally biased region" description="Low complexity" evidence="2">
    <location>
        <begin position="1177"/>
        <end position="1192"/>
    </location>
</feature>
<evidence type="ECO:0000313" key="4">
    <source>
        <dbReference type="EMBL" id="KAJ1645833.1"/>
    </source>
</evidence>
<dbReference type="GO" id="GO:0033596">
    <property type="term" value="C:TSC1-TSC2 complex"/>
    <property type="evidence" value="ECO:0007669"/>
    <property type="project" value="TreeGrafter"/>
</dbReference>
<dbReference type="PANTHER" id="PTHR10063">
    <property type="entry name" value="TUBERIN"/>
    <property type="match status" value="1"/>
</dbReference>
<evidence type="ECO:0000313" key="5">
    <source>
        <dbReference type="Proteomes" id="UP001145021"/>
    </source>
</evidence>
<dbReference type="InterPro" id="IPR035974">
    <property type="entry name" value="Rap/Ran-GAP_sf"/>
</dbReference>
<feature type="region of interest" description="Disordered" evidence="2">
    <location>
        <begin position="1341"/>
        <end position="1376"/>
    </location>
</feature>
<dbReference type="GO" id="GO:0032007">
    <property type="term" value="P:negative regulation of TOR signaling"/>
    <property type="evidence" value="ECO:0007669"/>
    <property type="project" value="TreeGrafter"/>
</dbReference>
<dbReference type="EMBL" id="JANBOH010000087">
    <property type="protein sequence ID" value="KAJ1645833.1"/>
    <property type="molecule type" value="Genomic_DNA"/>
</dbReference>
<dbReference type="InterPro" id="IPR027107">
    <property type="entry name" value="Tuberin/Ral-act_asu"/>
</dbReference>
<name>A0A9W8CKC6_9FUNG</name>
<feature type="domain" description="Rap-GAP" evidence="3">
    <location>
        <begin position="1464"/>
        <end position="1710"/>
    </location>
</feature>